<dbReference type="PANTHER" id="PTHR23206">
    <property type="entry name" value="MASK PROTEIN"/>
    <property type="match status" value="1"/>
</dbReference>
<feature type="compositionally biased region" description="Basic and acidic residues" evidence="5">
    <location>
        <begin position="145"/>
        <end position="159"/>
    </location>
</feature>
<dbReference type="PANTHER" id="PTHR23206:SF8">
    <property type="entry name" value="ANKYRIN REPEAT AND KH DOMAIN-CONTAINING 1"/>
    <property type="match status" value="1"/>
</dbReference>
<accession>A0A915HL02</accession>
<evidence type="ECO:0000256" key="2">
    <source>
        <dbReference type="ARBA" id="ARBA00023043"/>
    </source>
</evidence>
<keyword evidence="2" id="KW-0040">ANK repeat</keyword>
<dbReference type="Gene3D" id="3.30.1370.10">
    <property type="entry name" value="K Homology domain, type 1"/>
    <property type="match status" value="1"/>
</dbReference>
<dbReference type="SMART" id="SM00322">
    <property type="entry name" value="KH"/>
    <property type="match status" value="1"/>
</dbReference>
<evidence type="ECO:0000259" key="6">
    <source>
        <dbReference type="SMART" id="SM00322"/>
    </source>
</evidence>
<keyword evidence="3" id="KW-0175">Coiled coil</keyword>
<feature type="domain" description="K Homology" evidence="6">
    <location>
        <begin position="244"/>
        <end position="314"/>
    </location>
</feature>
<dbReference type="InterPro" id="IPR051631">
    <property type="entry name" value="Ankyrin-KH/SAM_domain"/>
</dbReference>
<dbReference type="GO" id="GO:0005737">
    <property type="term" value="C:cytoplasm"/>
    <property type="evidence" value="ECO:0007669"/>
    <property type="project" value="TreeGrafter"/>
</dbReference>
<dbReference type="InterPro" id="IPR004087">
    <property type="entry name" value="KH_dom"/>
</dbReference>
<dbReference type="SUPFAM" id="SSF54791">
    <property type="entry name" value="Eukaryotic type KH-domain (KH-domain type I)"/>
    <property type="match status" value="1"/>
</dbReference>
<evidence type="ECO:0000256" key="4">
    <source>
        <dbReference type="PROSITE-ProRule" id="PRU00117"/>
    </source>
</evidence>
<dbReference type="InterPro" id="IPR036612">
    <property type="entry name" value="KH_dom_type_1_sf"/>
</dbReference>
<evidence type="ECO:0000256" key="1">
    <source>
        <dbReference type="ARBA" id="ARBA00022737"/>
    </source>
</evidence>
<dbReference type="InterPro" id="IPR047373">
    <property type="entry name" value="KH-I_MASK"/>
</dbReference>
<protein>
    <submittedName>
        <fullName evidence="8">K Homology domain-containing protein</fullName>
    </submittedName>
</protein>
<dbReference type="AlphaFoldDB" id="A0A915HL02"/>
<reference evidence="8" key="1">
    <citation type="submission" date="2022-11" db="UniProtKB">
        <authorList>
            <consortium name="WormBaseParasite"/>
        </authorList>
    </citation>
    <scope>IDENTIFICATION</scope>
</reference>
<evidence type="ECO:0000256" key="5">
    <source>
        <dbReference type="SAM" id="MobiDB-lite"/>
    </source>
</evidence>
<evidence type="ECO:0000256" key="3">
    <source>
        <dbReference type="ARBA" id="ARBA00023054"/>
    </source>
</evidence>
<dbReference type="GO" id="GO:0003723">
    <property type="term" value="F:RNA binding"/>
    <property type="evidence" value="ECO:0007669"/>
    <property type="project" value="UniProtKB-UniRule"/>
</dbReference>
<dbReference type="Pfam" id="PF00013">
    <property type="entry name" value="KH_1"/>
    <property type="match status" value="1"/>
</dbReference>
<feature type="region of interest" description="Disordered" evidence="5">
    <location>
        <begin position="145"/>
        <end position="169"/>
    </location>
</feature>
<keyword evidence="1" id="KW-0677">Repeat</keyword>
<dbReference type="CDD" id="cd22404">
    <property type="entry name" value="KH-I_MASK"/>
    <property type="match status" value="1"/>
</dbReference>
<keyword evidence="4" id="KW-0694">RNA-binding</keyword>
<dbReference type="Proteomes" id="UP000887565">
    <property type="component" value="Unplaced"/>
</dbReference>
<evidence type="ECO:0000313" key="8">
    <source>
        <dbReference type="WBParaSite" id="nRc.2.0.1.t02648-RA"/>
    </source>
</evidence>
<feature type="region of interest" description="Disordered" evidence="5">
    <location>
        <begin position="398"/>
        <end position="424"/>
    </location>
</feature>
<dbReference type="InterPro" id="IPR004088">
    <property type="entry name" value="KH_dom_type_1"/>
</dbReference>
<sequence>MTSSCAGLPDDLPDEKSKNRLYSDARRRMKYEFALTRLNKHNLKKFKILQVTECLNHYKKKLICILVGIPLNNKDPKSAAVVIPVETLLDNRRRRRQRRSRPLETNGGAVIASRSQRTAIADAAAKGILKVNAIAKRTTVMESTSRKENAVMTRRDPARADSLPNSSELWNKNMANRSNSSQIGQLSVQSKPANATSRSCNVRTVVNSARMSAASFAAASSAPVPLLNFRSQADENIPAIRDSKRHPQKVYVSCHSIARVIGRGGNNINAIRESSGAHIEVEKQQKGQTDRMITIKGSVDATKQAILMINGLINDPDVPVQEIVAKVKSKDSKALEFYGRSSANLSFRHLHDGCSKNESSTKAASSSSKLLDSLWLSKDDIKIHCSTADATVWVNKSNGKSTVSKNGNTSAMPTYSTASSTGIR</sequence>
<organism evidence="7 8">
    <name type="scientific">Romanomermis culicivorax</name>
    <name type="common">Nematode worm</name>
    <dbReference type="NCBI Taxonomy" id="13658"/>
    <lineage>
        <taxon>Eukaryota</taxon>
        <taxon>Metazoa</taxon>
        <taxon>Ecdysozoa</taxon>
        <taxon>Nematoda</taxon>
        <taxon>Enoplea</taxon>
        <taxon>Dorylaimia</taxon>
        <taxon>Mermithida</taxon>
        <taxon>Mermithoidea</taxon>
        <taxon>Mermithidae</taxon>
        <taxon>Romanomermis</taxon>
    </lineage>
</organism>
<dbReference type="GO" id="GO:0045087">
    <property type="term" value="P:innate immune response"/>
    <property type="evidence" value="ECO:0007669"/>
    <property type="project" value="TreeGrafter"/>
</dbReference>
<evidence type="ECO:0000313" key="7">
    <source>
        <dbReference type="Proteomes" id="UP000887565"/>
    </source>
</evidence>
<proteinExistence type="predicted"/>
<name>A0A915HL02_ROMCU</name>
<dbReference type="PROSITE" id="PS50084">
    <property type="entry name" value="KH_TYPE_1"/>
    <property type="match status" value="1"/>
</dbReference>
<keyword evidence="7" id="KW-1185">Reference proteome</keyword>
<dbReference type="WBParaSite" id="nRc.2.0.1.t02648-RA">
    <property type="protein sequence ID" value="nRc.2.0.1.t02648-RA"/>
    <property type="gene ID" value="nRc.2.0.1.g02648"/>
</dbReference>
<feature type="region of interest" description="Disordered" evidence="5">
    <location>
        <begin position="1"/>
        <end position="21"/>
    </location>
</feature>